<dbReference type="AlphaFoldDB" id="A0A285IUK5"/>
<dbReference type="GO" id="GO:0003677">
    <property type="term" value="F:DNA binding"/>
    <property type="evidence" value="ECO:0007669"/>
    <property type="project" value="InterPro"/>
</dbReference>
<dbReference type="CDD" id="cd00093">
    <property type="entry name" value="HTH_XRE"/>
    <property type="match status" value="1"/>
</dbReference>
<protein>
    <submittedName>
        <fullName evidence="2">Helix-turn-helix</fullName>
    </submittedName>
</protein>
<dbReference type="PROSITE" id="PS50943">
    <property type="entry name" value="HTH_CROC1"/>
    <property type="match status" value="1"/>
</dbReference>
<dbReference type="Proteomes" id="UP000219612">
    <property type="component" value="Unassembled WGS sequence"/>
</dbReference>
<dbReference type="Gene3D" id="1.10.260.40">
    <property type="entry name" value="lambda repressor-like DNA-binding domains"/>
    <property type="match status" value="1"/>
</dbReference>
<organism evidence="2 3">
    <name type="scientific">Paractinoplanes atraurantiacus</name>
    <dbReference type="NCBI Taxonomy" id="1036182"/>
    <lineage>
        <taxon>Bacteria</taxon>
        <taxon>Bacillati</taxon>
        <taxon>Actinomycetota</taxon>
        <taxon>Actinomycetes</taxon>
        <taxon>Micromonosporales</taxon>
        <taxon>Micromonosporaceae</taxon>
        <taxon>Paractinoplanes</taxon>
    </lineage>
</organism>
<evidence type="ECO:0000313" key="2">
    <source>
        <dbReference type="EMBL" id="SNY51513.1"/>
    </source>
</evidence>
<reference evidence="3" key="1">
    <citation type="submission" date="2017-09" db="EMBL/GenBank/DDBJ databases">
        <authorList>
            <person name="Varghese N."/>
            <person name="Submissions S."/>
        </authorList>
    </citation>
    <scope>NUCLEOTIDE SEQUENCE [LARGE SCALE GENOMIC DNA]</scope>
    <source>
        <strain evidence="3">CGMCC 4.6857</strain>
    </source>
</reference>
<name>A0A285IUK5_9ACTN</name>
<keyword evidence="3" id="KW-1185">Reference proteome</keyword>
<feature type="domain" description="HTH cro/C1-type" evidence="1">
    <location>
        <begin position="32"/>
        <end position="86"/>
    </location>
</feature>
<dbReference type="Pfam" id="PF01381">
    <property type="entry name" value="HTH_3"/>
    <property type="match status" value="1"/>
</dbReference>
<dbReference type="SUPFAM" id="SSF47413">
    <property type="entry name" value="lambda repressor-like DNA-binding domains"/>
    <property type="match status" value="1"/>
</dbReference>
<proteinExistence type="predicted"/>
<accession>A0A285IUK5</accession>
<dbReference type="EMBL" id="OBDY01000012">
    <property type="protein sequence ID" value="SNY51513.1"/>
    <property type="molecule type" value="Genomic_DNA"/>
</dbReference>
<evidence type="ECO:0000259" key="1">
    <source>
        <dbReference type="PROSITE" id="PS50943"/>
    </source>
</evidence>
<dbReference type="SMART" id="SM00530">
    <property type="entry name" value="HTH_XRE"/>
    <property type="match status" value="1"/>
</dbReference>
<dbReference type="InterPro" id="IPR010982">
    <property type="entry name" value="Lambda_DNA-bd_dom_sf"/>
</dbReference>
<evidence type="ECO:0000313" key="3">
    <source>
        <dbReference type="Proteomes" id="UP000219612"/>
    </source>
</evidence>
<dbReference type="InterPro" id="IPR001387">
    <property type="entry name" value="Cro/C1-type_HTH"/>
</dbReference>
<sequence length="196" mass="22424">MGGSRCSEGLNAAVDHSNFCYSRIMTNRGEVLRDVMRDTGITQSELSRISGVRQPSISQYLSGHGHLSDDMLDRLLSCMGYRLEVIRRPVRQELGRSPRRSWELHRRLSSHLTSTTLDEWRPIMLHNLERLREGTRGQPHLRNLDRWQHLVDEGDLTGLHRVMTGLDTDSIEMREVSPMRGLLPQSERSAALKLAS</sequence>
<gene>
    <name evidence="2" type="ORF">SAMN05421748_1122</name>
</gene>